<dbReference type="eggNOG" id="KOG0236">
    <property type="taxonomic scope" value="Eukaryota"/>
</dbReference>
<dbReference type="OrthoDB" id="288203at2759"/>
<evidence type="ECO:0000256" key="4">
    <source>
        <dbReference type="ARBA" id="ARBA00023136"/>
    </source>
</evidence>
<dbReference type="Proteomes" id="UP000014254">
    <property type="component" value="Unassembled WGS sequence"/>
</dbReference>
<organism evidence="8 9">
    <name type="scientific">Mucor circinelloides f. circinelloides (strain 1006PhL)</name>
    <name type="common">Mucormycosis agent</name>
    <name type="synonym">Calyptromyces circinelloides</name>
    <dbReference type="NCBI Taxonomy" id="1220926"/>
    <lineage>
        <taxon>Eukaryota</taxon>
        <taxon>Fungi</taxon>
        <taxon>Fungi incertae sedis</taxon>
        <taxon>Mucoromycota</taxon>
        <taxon>Mucoromycotina</taxon>
        <taxon>Mucoromycetes</taxon>
        <taxon>Mucorales</taxon>
        <taxon>Mucorineae</taxon>
        <taxon>Mucoraceae</taxon>
        <taxon>Mucor</taxon>
    </lineage>
</organism>
<protein>
    <recommendedName>
        <fullName evidence="7">STAS domain-containing protein</fullName>
    </recommendedName>
</protein>
<sequence>MISASNPVLINYSPLTYKQKFSDSLYNLPRQFKAYLLGLFPIIQWIHRYNLSWLAQDAIAGITVGMLIVPQGIAYAKIANLDPQYGLYTSFVGVTLYCFFGTSKDISIGPITVVSLLVGQAVTKVTEAHPDITGAEIAVCLSLFAGLTTMLIGLVRLGILVDFISEPVIAGYMTGSAITISFGQWPKVFGLKGVNTHESPYLIFYNFFKHLPETKLDAAFGLTALVALYIIKIGGVHLGQRVSKLKKPLFFLGIMRSGLIVILGTLVSYIINVHHHSKPLISIIQEVPAGFDAMAIPNLNMTILKEASGVLPSIVLILILEHVSVAKSFGRMSNYSINPNQEILAIGMSNIVGSFFGAYPCTGAFSRTAVMARSGAKTPMAGVFSGAVVVLALYALTPAFYYIPESVLGAVVIHAVIDLISGPTFFKALWNQSILEFMIFVIAVVITFFLDVETAIYVSVGLSLLLMLLRLARPSVSSLGRVKLNPAAYNSLSASSSSSTAKQKHAAHDIYGMDRAARYIFVDEKDAHFSGLLDPLPAGVIVVRLSNSILYPNANYVTEKMTELVKSRTRSGNEDNDSSQQEERPWNQPVASSKEEMLHRHALKPYLDSIVLDFGSVDKLDATALHTLHAMQESLNRYAGGKAVEWHFCQIANEQVRQLLIEAGFGYLPEAEKESACSSLVDLKMAKDPTAMPTTLETPFYSAGSVPTMNSLCDPMGMMLVDSFDSSTLNATTASHHEYQESNSIALLPKDVFPAFHWDVEEAVYSICARRQNQKKHHQQLQNPSSITVTIY</sequence>
<dbReference type="STRING" id="1220926.S2JQ32"/>
<dbReference type="Pfam" id="PF01740">
    <property type="entry name" value="STAS"/>
    <property type="match status" value="1"/>
</dbReference>
<dbReference type="InterPro" id="IPR036513">
    <property type="entry name" value="STAS_dom_sf"/>
</dbReference>
<evidence type="ECO:0000313" key="9">
    <source>
        <dbReference type="Proteomes" id="UP000014254"/>
    </source>
</evidence>
<gene>
    <name evidence="8" type="ORF">HMPREF1544_01148</name>
</gene>
<dbReference type="VEuPathDB" id="FungiDB:HMPREF1544_01148"/>
<proteinExistence type="predicted"/>
<name>S2JQ32_MUCC1</name>
<dbReference type="InParanoid" id="S2JQ32"/>
<feature type="transmembrane region" description="Helical" evidence="6">
    <location>
        <begin position="250"/>
        <end position="271"/>
    </location>
</feature>
<feature type="transmembrane region" description="Helical" evidence="6">
    <location>
        <begin position="433"/>
        <end position="450"/>
    </location>
</feature>
<comment type="subcellular location">
    <subcellularLocation>
        <location evidence="1">Membrane</location>
        <topology evidence="1">Multi-pass membrane protein</topology>
    </subcellularLocation>
</comment>
<keyword evidence="4 6" id="KW-0472">Membrane</keyword>
<dbReference type="PROSITE" id="PS50801">
    <property type="entry name" value="STAS"/>
    <property type="match status" value="1"/>
</dbReference>
<feature type="transmembrane region" description="Helical" evidence="6">
    <location>
        <begin position="218"/>
        <end position="238"/>
    </location>
</feature>
<dbReference type="InterPro" id="IPR001902">
    <property type="entry name" value="SLC26A/SulP_fam"/>
</dbReference>
<dbReference type="GO" id="GO:0016020">
    <property type="term" value="C:membrane"/>
    <property type="evidence" value="ECO:0007669"/>
    <property type="project" value="UniProtKB-SubCell"/>
</dbReference>
<evidence type="ECO:0000256" key="2">
    <source>
        <dbReference type="ARBA" id="ARBA00022692"/>
    </source>
</evidence>
<dbReference type="NCBIfam" id="TIGR00815">
    <property type="entry name" value="sulP"/>
    <property type="match status" value="1"/>
</dbReference>
<dbReference type="PANTHER" id="PTHR11814">
    <property type="entry name" value="SULFATE TRANSPORTER"/>
    <property type="match status" value="1"/>
</dbReference>
<feature type="transmembrane region" description="Helical" evidence="6">
    <location>
        <begin position="407"/>
        <end position="426"/>
    </location>
</feature>
<dbReference type="CDD" id="cd07042">
    <property type="entry name" value="STAS_SulP_like_sulfate_transporter"/>
    <property type="match status" value="1"/>
</dbReference>
<dbReference type="InterPro" id="IPR011547">
    <property type="entry name" value="SLC26A/SulP_dom"/>
</dbReference>
<feature type="transmembrane region" description="Helical" evidence="6">
    <location>
        <begin position="58"/>
        <end position="78"/>
    </location>
</feature>
<keyword evidence="9" id="KW-1185">Reference proteome</keyword>
<feature type="domain" description="STAS" evidence="7">
    <location>
        <begin position="539"/>
        <end position="665"/>
    </location>
</feature>
<dbReference type="GO" id="GO:0055085">
    <property type="term" value="P:transmembrane transport"/>
    <property type="evidence" value="ECO:0007669"/>
    <property type="project" value="InterPro"/>
</dbReference>
<evidence type="ECO:0000259" key="7">
    <source>
        <dbReference type="PROSITE" id="PS50801"/>
    </source>
</evidence>
<reference evidence="9" key="1">
    <citation type="submission" date="2013-05" db="EMBL/GenBank/DDBJ databases">
        <title>The Genome sequence of Mucor circinelloides f. circinelloides 1006PhL.</title>
        <authorList>
            <consortium name="The Broad Institute Genomics Platform"/>
            <person name="Cuomo C."/>
            <person name="Earl A."/>
            <person name="Findley K."/>
            <person name="Lee S.C."/>
            <person name="Walker B."/>
            <person name="Young S."/>
            <person name="Zeng Q."/>
            <person name="Gargeya S."/>
            <person name="Fitzgerald M."/>
            <person name="Haas B."/>
            <person name="Abouelleil A."/>
            <person name="Allen A.W."/>
            <person name="Alvarado L."/>
            <person name="Arachchi H.M."/>
            <person name="Berlin A.M."/>
            <person name="Chapman S.B."/>
            <person name="Gainer-Dewar J."/>
            <person name="Goldberg J."/>
            <person name="Griggs A."/>
            <person name="Gujja S."/>
            <person name="Hansen M."/>
            <person name="Howarth C."/>
            <person name="Imamovic A."/>
            <person name="Ireland A."/>
            <person name="Larimer J."/>
            <person name="McCowan C."/>
            <person name="Murphy C."/>
            <person name="Pearson M."/>
            <person name="Poon T.W."/>
            <person name="Priest M."/>
            <person name="Roberts A."/>
            <person name="Saif S."/>
            <person name="Shea T."/>
            <person name="Sisk P."/>
            <person name="Sykes S."/>
            <person name="Wortman J."/>
            <person name="Nusbaum C."/>
            <person name="Birren B."/>
        </authorList>
    </citation>
    <scope>NUCLEOTIDE SEQUENCE [LARGE SCALE GENOMIC DNA]</scope>
    <source>
        <strain evidence="9">1006PhL</strain>
    </source>
</reference>
<accession>S2JQ32</accession>
<feature type="transmembrane region" description="Helical" evidence="6">
    <location>
        <begin position="85"/>
        <end position="102"/>
    </location>
</feature>
<feature type="region of interest" description="Disordered" evidence="5">
    <location>
        <begin position="567"/>
        <end position="593"/>
    </location>
</feature>
<keyword evidence="2 6" id="KW-0812">Transmembrane</keyword>
<dbReference type="EMBL" id="KE123903">
    <property type="protein sequence ID" value="EPB92084.1"/>
    <property type="molecule type" value="Genomic_DNA"/>
</dbReference>
<dbReference type="InterPro" id="IPR002645">
    <property type="entry name" value="STAS_dom"/>
</dbReference>
<dbReference type="OMA" id="IHNRWTK"/>
<dbReference type="AlphaFoldDB" id="S2JQ32"/>
<dbReference type="SUPFAM" id="SSF52091">
    <property type="entry name" value="SpoIIaa-like"/>
    <property type="match status" value="1"/>
</dbReference>
<dbReference type="FunCoup" id="S2JQ32">
    <property type="interactions" value="37"/>
</dbReference>
<keyword evidence="3 6" id="KW-1133">Transmembrane helix</keyword>
<evidence type="ECO:0000256" key="1">
    <source>
        <dbReference type="ARBA" id="ARBA00004141"/>
    </source>
</evidence>
<evidence type="ECO:0000313" key="8">
    <source>
        <dbReference type="EMBL" id="EPB92084.1"/>
    </source>
</evidence>
<feature type="transmembrane region" description="Helical" evidence="6">
    <location>
        <begin position="108"/>
        <end position="125"/>
    </location>
</feature>
<evidence type="ECO:0000256" key="6">
    <source>
        <dbReference type="SAM" id="Phobius"/>
    </source>
</evidence>
<evidence type="ECO:0000256" key="3">
    <source>
        <dbReference type="ARBA" id="ARBA00022989"/>
    </source>
</evidence>
<feature type="transmembrane region" description="Helical" evidence="6">
    <location>
        <begin position="137"/>
        <end position="159"/>
    </location>
</feature>
<feature type="transmembrane region" description="Helical" evidence="6">
    <location>
        <begin position="381"/>
        <end position="401"/>
    </location>
</feature>
<dbReference type="Pfam" id="PF00916">
    <property type="entry name" value="Sulfate_transp"/>
    <property type="match status" value="1"/>
</dbReference>
<evidence type="ECO:0000256" key="5">
    <source>
        <dbReference type="SAM" id="MobiDB-lite"/>
    </source>
</evidence>
<dbReference type="Gene3D" id="3.30.750.24">
    <property type="entry name" value="STAS domain"/>
    <property type="match status" value="1"/>
</dbReference>